<dbReference type="InterPro" id="IPR000119">
    <property type="entry name" value="Hist_DNA-bd"/>
</dbReference>
<evidence type="ECO:0000313" key="5">
    <source>
        <dbReference type="EMBL" id="QEX17836.1"/>
    </source>
</evidence>
<organism evidence="5 6">
    <name type="scientific">Hypericibacter terrae</name>
    <dbReference type="NCBI Taxonomy" id="2602015"/>
    <lineage>
        <taxon>Bacteria</taxon>
        <taxon>Pseudomonadati</taxon>
        <taxon>Pseudomonadota</taxon>
        <taxon>Alphaproteobacteria</taxon>
        <taxon>Rhodospirillales</taxon>
        <taxon>Dongiaceae</taxon>
        <taxon>Hypericibacter</taxon>
    </lineage>
</organism>
<sequence length="98" mass="10521">MAEKAAVTTVPLSKIIAELAAQHDMPKKAVAGVFDDFVGLIVKNLKKGNKVRITGLGILQVRKRAARMGRNPATGEAIKIKASKKVAFRVAKDLKEAI</sequence>
<dbReference type="RefSeq" id="WP_151178053.1">
    <property type="nucleotide sequence ID" value="NZ_CP042906.1"/>
</dbReference>
<name>A0A5J6MSH2_9PROT</name>
<dbReference type="GO" id="GO:0030527">
    <property type="term" value="F:structural constituent of chromatin"/>
    <property type="evidence" value="ECO:0007669"/>
    <property type="project" value="InterPro"/>
</dbReference>
<dbReference type="SMART" id="SM00411">
    <property type="entry name" value="BHL"/>
    <property type="match status" value="1"/>
</dbReference>
<reference evidence="5 6" key="1">
    <citation type="submission" date="2019-08" db="EMBL/GenBank/DDBJ databases">
        <title>Hyperibacter terrae gen. nov., sp. nov. and Hyperibacter viscosus sp. nov., two new members in the family Rhodospirillaceae isolated from the rhizosphere of Hypericum perforatum.</title>
        <authorList>
            <person name="Noviana Z."/>
        </authorList>
    </citation>
    <scope>NUCLEOTIDE SEQUENCE [LARGE SCALE GENOMIC DNA]</scope>
    <source>
        <strain evidence="5 6">R5913</strain>
    </source>
</reference>
<evidence type="ECO:0000256" key="3">
    <source>
        <dbReference type="ARBA" id="ARBA00023125"/>
    </source>
</evidence>
<keyword evidence="6" id="KW-1185">Reference proteome</keyword>
<dbReference type="Pfam" id="PF00216">
    <property type="entry name" value="Bac_DNA_binding"/>
    <property type="match status" value="1"/>
</dbReference>
<dbReference type="GO" id="GO:0030261">
    <property type="term" value="P:chromosome condensation"/>
    <property type="evidence" value="ECO:0007669"/>
    <property type="project" value="UniProtKB-KW"/>
</dbReference>
<comment type="similarity">
    <text evidence="1 4">Belongs to the bacterial histone-like protein family.</text>
</comment>
<dbReference type="GO" id="GO:0003677">
    <property type="term" value="F:DNA binding"/>
    <property type="evidence" value="ECO:0007669"/>
    <property type="project" value="UniProtKB-KW"/>
</dbReference>
<dbReference type="CDD" id="cd13831">
    <property type="entry name" value="HU"/>
    <property type="match status" value="1"/>
</dbReference>
<gene>
    <name evidence="5" type="primary">hup</name>
    <name evidence="5" type="ORF">FRZ44_31390</name>
</gene>
<dbReference type="OrthoDB" id="9799835at2"/>
<dbReference type="AlphaFoldDB" id="A0A5J6MSH2"/>
<dbReference type="SUPFAM" id="SSF47729">
    <property type="entry name" value="IHF-like DNA-binding proteins"/>
    <property type="match status" value="1"/>
</dbReference>
<dbReference type="InterPro" id="IPR010992">
    <property type="entry name" value="IHF-like_DNA-bd_dom_sf"/>
</dbReference>
<evidence type="ECO:0000313" key="6">
    <source>
        <dbReference type="Proteomes" id="UP000326202"/>
    </source>
</evidence>
<evidence type="ECO:0000256" key="1">
    <source>
        <dbReference type="ARBA" id="ARBA00010529"/>
    </source>
</evidence>
<dbReference type="PANTHER" id="PTHR33175:SF3">
    <property type="entry name" value="DNA-BINDING PROTEIN HU-BETA"/>
    <property type="match status" value="1"/>
</dbReference>
<dbReference type="Proteomes" id="UP000326202">
    <property type="component" value="Chromosome"/>
</dbReference>
<protein>
    <submittedName>
        <fullName evidence="5">DNA-binding protein</fullName>
    </submittedName>
</protein>
<accession>A0A5J6MSH2</accession>
<dbReference type="EMBL" id="CP042906">
    <property type="protein sequence ID" value="QEX17836.1"/>
    <property type="molecule type" value="Genomic_DNA"/>
</dbReference>
<dbReference type="KEGG" id="htq:FRZ44_31390"/>
<dbReference type="GO" id="GO:0005829">
    <property type="term" value="C:cytosol"/>
    <property type="evidence" value="ECO:0007669"/>
    <property type="project" value="TreeGrafter"/>
</dbReference>
<dbReference type="PRINTS" id="PR01727">
    <property type="entry name" value="DNABINDINGHU"/>
</dbReference>
<dbReference type="Gene3D" id="4.10.520.10">
    <property type="entry name" value="IHF-like DNA-binding proteins"/>
    <property type="match status" value="1"/>
</dbReference>
<evidence type="ECO:0000256" key="4">
    <source>
        <dbReference type="RuleBase" id="RU003939"/>
    </source>
</evidence>
<proteinExistence type="inferred from homology"/>
<evidence type="ECO:0000256" key="2">
    <source>
        <dbReference type="ARBA" id="ARBA00023067"/>
    </source>
</evidence>
<keyword evidence="3 5" id="KW-0238">DNA-binding</keyword>
<dbReference type="PANTHER" id="PTHR33175">
    <property type="entry name" value="DNA-BINDING PROTEIN HU"/>
    <property type="match status" value="1"/>
</dbReference>
<keyword evidence="2" id="KW-0226">DNA condensation</keyword>